<dbReference type="EMBL" id="BONE01000008">
    <property type="protein sequence ID" value="GIF71965.1"/>
    <property type="molecule type" value="Genomic_DNA"/>
</dbReference>
<gene>
    <name evidence="1" type="ORF">Asi02nite_14830</name>
</gene>
<comment type="caution">
    <text evidence="1">The sequence shown here is derived from an EMBL/GenBank/DDBJ whole genome shotgun (WGS) entry which is preliminary data.</text>
</comment>
<keyword evidence="2" id="KW-1185">Reference proteome</keyword>
<protein>
    <submittedName>
        <fullName evidence="1">Uncharacterized protein</fullName>
    </submittedName>
</protein>
<organism evidence="1 2">
    <name type="scientific">Asanoa siamensis</name>
    <dbReference type="NCBI Taxonomy" id="926357"/>
    <lineage>
        <taxon>Bacteria</taxon>
        <taxon>Bacillati</taxon>
        <taxon>Actinomycetota</taxon>
        <taxon>Actinomycetes</taxon>
        <taxon>Micromonosporales</taxon>
        <taxon>Micromonosporaceae</taxon>
        <taxon>Asanoa</taxon>
    </lineage>
</organism>
<evidence type="ECO:0000313" key="2">
    <source>
        <dbReference type="Proteomes" id="UP000604117"/>
    </source>
</evidence>
<name>A0ABQ4CKY8_9ACTN</name>
<reference evidence="1 2" key="1">
    <citation type="submission" date="2021-01" db="EMBL/GenBank/DDBJ databases">
        <title>Whole genome shotgun sequence of Asanoa siamensis NBRC 107932.</title>
        <authorList>
            <person name="Komaki H."/>
            <person name="Tamura T."/>
        </authorList>
    </citation>
    <scope>NUCLEOTIDE SEQUENCE [LARGE SCALE GENOMIC DNA]</scope>
    <source>
        <strain evidence="1 2">NBRC 107932</strain>
    </source>
</reference>
<proteinExistence type="predicted"/>
<sequence length="264" mass="29828">MSGLGQVRRWGLALHDRESTRRDDWIAVEQTTANEFMAALTLAVREELDRDHRFNQPNQRMTWVPTTDLAEAVQALLAGLRAATPADDDARLRLRVSGELAAAEIRTELLRDLLPVPTEPLPASKIFEFRRKHGSLLPDLRRHLESKIDEALAIEDEILRFRLLDRVRDQLEDQVSEAETYLRELSLKRISRSSILKILTFVPFLKDPIEAGQDLAESARTNPAFDAEPLAYLAFARTAFAPGQRLVADDSARATLVEALADRK</sequence>
<evidence type="ECO:0000313" key="1">
    <source>
        <dbReference type="EMBL" id="GIF71965.1"/>
    </source>
</evidence>
<dbReference type="Proteomes" id="UP000604117">
    <property type="component" value="Unassembled WGS sequence"/>
</dbReference>
<accession>A0ABQ4CKY8</accession>